<dbReference type="EMBL" id="FOTY01000035">
    <property type="protein sequence ID" value="SFM33782.1"/>
    <property type="molecule type" value="Genomic_DNA"/>
</dbReference>
<gene>
    <name evidence="2" type="ORF">SAMN04488054_13512</name>
</gene>
<dbReference type="RefSeq" id="WP_090928351.1">
    <property type="nucleotide sequence ID" value="NZ_FOTY01000035.1"/>
</dbReference>
<dbReference type="Proteomes" id="UP000199668">
    <property type="component" value="Unassembled WGS sequence"/>
</dbReference>
<dbReference type="AlphaFoldDB" id="A0A1I4Q129"/>
<dbReference type="InterPro" id="IPR013783">
    <property type="entry name" value="Ig-like_fold"/>
</dbReference>
<name>A0A1I4Q129_9BACI</name>
<keyword evidence="3" id="KW-1185">Reference proteome</keyword>
<evidence type="ECO:0000313" key="3">
    <source>
        <dbReference type="Proteomes" id="UP000199668"/>
    </source>
</evidence>
<protein>
    <submittedName>
        <fullName evidence="2">Uncharacterized protein</fullName>
    </submittedName>
</protein>
<feature type="region of interest" description="Disordered" evidence="1">
    <location>
        <begin position="280"/>
        <end position="299"/>
    </location>
</feature>
<evidence type="ECO:0000256" key="1">
    <source>
        <dbReference type="SAM" id="MobiDB-lite"/>
    </source>
</evidence>
<evidence type="ECO:0000313" key="2">
    <source>
        <dbReference type="EMBL" id="SFM33782.1"/>
    </source>
</evidence>
<dbReference type="Gene3D" id="2.60.40.10">
    <property type="entry name" value="Immunoglobulins"/>
    <property type="match status" value="1"/>
</dbReference>
<sequence>MVAEGKETYINSGSWNDSSDVVVEVEDDEGNFEEYSRADGDMSSTVASFLYNNQGVIEGSDIQFSFNDNDDISGVAALSFNADNAGSSFNIPSSNAFDGLVVEGNEYEVNNVTVGADNVTIRHTVMNDLTVDGDDFTSEENTINGDLDVNGSDSEFNTTINGDVTVDGSASFSNVEFAASTTISGTGSVTLAGTIGDLDPTTVDADEAVNFSEVEDADFTETLQDELDDQDVQDAESALSDLATNGASVVSGSNVVDYVENVLEDEGFEGVTASITGESASGATVDTETGEITGSDNDSNDVTFELTKGDATSNSINVTFTIEPGEVTDLEVSSVASPITAGNSFTLDLDAVDANGNNVDIGSEEVVTVSGLEDSSNGSSADGISQVLDFSTESTVTTNNITPKNAAETTITVSVGDLEASQEITVEAASGNASESSLQSASYDSDAGELSTELNVKDEFGNTITGLGTSDITTLTIGGTDVSGDIKSVTDNGEGNYSLVIENVTSEPADADTINVEIDSASLSADYQAIK</sequence>
<organism evidence="2 3">
    <name type="scientific">Salibacterium qingdaonense</name>
    <dbReference type="NCBI Taxonomy" id="266892"/>
    <lineage>
        <taxon>Bacteria</taxon>
        <taxon>Bacillati</taxon>
        <taxon>Bacillota</taxon>
        <taxon>Bacilli</taxon>
        <taxon>Bacillales</taxon>
        <taxon>Bacillaceae</taxon>
    </lineage>
</organism>
<reference evidence="2 3" key="1">
    <citation type="submission" date="2016-10" db="EMBL/GenBank/DDBJ databases">
        <authorList>
            <person name="de Groot N.N."/>
        </authorList>
    </citation>
    <scope>NUCLEOTIDE SEQUENCE [LARGE SCALE GENOMIC DNA]</scope>
    <source>
        <strain evidence="2 3">CGMCC 1.6134</strain>
    </source>
</reference>
<accession>A0A1I4Q129</accession>
<proteinExistence type="predicted"/>